<dbReference type="PANTHER" id="PTHR44688:SF16">
    <property type="entry name" value="DNA-BINDING TRANSCRIPTIONAL ACTIVATOR DEVR_DOSR"/>
    <property type="match status" value="1"/>
</dbReference>
<dbReference type="GO" id="GO:0003677">
    <property type="term" value="F:DNA binding"/>
    <property type="evidence" value="ECO:0007669"/>
    <property type="project" value="UniProtKB-KW"/>
</dbReference>
<organism evidence="6 7">
    <name type="scientific">Thiospirochaeta perfilievii</name>
    <dbReference type="NCBI Taxonomy" id="252967"/>
    <lineage>
        <taxon>Bacteria</taxon>
        <taxon>Pseudomonadati</taxon>
        <taxon>Spirochaetota</taxon>
        <taxon>Spirochaetia</taxon>
        <taxon>Spirochaetales</taxon>
        <taxon>Spirochaetaceae</taxon>
        <taxon>Thiospirochaeta</taxon>
    </lineage>
</organism>
<dbReference type="InterPro" id="IPR016032">
    <property type="entry name" value="Sig_transdc_resp-reg_C-effctor"/>
</dbReference>
<name>A0A5C1Q9G4_9SPIO</name>
<evidence type="ECO:0000256" key="2">
    <source>
        <dbReference type="ARBA" id="ARBA00023125"/>
    </source>
</evidence>
<protein>
    <submittedName>
        <fullName evidence="6">LuxR family transcriptional regulator</fullName>
    </submittedName>
</protein>
<dbReference type="PRINTS" id="PR00038">
    <property type="entry name" value="HTHLUXR"/>
</dbReference>
<keyword evidence="4" id="KW-0812">Transmembrane</keyword>
<feature type="transmembrane region" description="Helical" evidence="4">
    <location>
        <begin position="46"/>
        <end position="65"/>
    </location>
</feature>
<evidence type="ECO:0000256" key="3">
    <source>
        <dbReference type="ARBA" id="ARBA00023163"/>
    </source>
</evidence>
<feature type="transmembrane region" description="Helical" evidence="4">
    <location>
        <begin position="204"/>
        <end position="227"/>
    </location>
</feature>
<keyword evidence="4" id="KW-0472">Membrane</keyword>
<feature type="transmembrane region" description="Helical" evidence="4">
    <location>
        <begin position="180"/>
        <end position="198"/>
    </location>
</feature>
<dbReference type="AlphaFoldDB" id="A0A5C1Q9G4"/>
<keyword evidence="1" id="KW-0805">Transcription regulation</keyword>
<reference evidence="6 7" key="1">
    <citation type="submission" date="2019-02" db="EMBL/GenBank/DDBJ databases">
        <authorList>
            <person name="Fomenkov A."/>
            <person name="Dubinina G."/>
            <person name="Grabovich M."/>
            <person name="Vincze T."/>
            <person name="Roberts R.J."/>
        </authorList>
    </citation>
    <scope>NUCLEOTIDE SEQUENCE [LARGE SCALE GENOMIC DNA]</scope>
    <source>
        <strain evidence="6 7">P</strain>
    </source>
</reference>
<dbReference type="Proteomes" id="UP000323824">
    <property type="component" value="Chromosome"/>
</dbReference>
<dbReference type="PROSITE" id="PS00622">
    <property type="entry name" value="HTH_LUXR_1"/>
    <property type="match status" value="1"/>
</dbReference>
<feature type="transmembrane region" description="Helical" evidence="4">
    <location>
        <begin position="110"/>
        <end position="129"/>
    </location>
</feature>
<dbReference type="PROSITE" id="PS50043">
    <property type="entry name" value="HTH_LUXR_2"/>
    <property type="match status" value="1"/>
</dbReference>
<dbReference type="OrthoDB" id="371390at2"/>
<feature type="transmembrane region" description="Helical" evidence="4">
    <location>
        <begin position="13"/>
        <end position="34"/>
    </location>
</feature>
<proteinExistence type="predicted"/>
<evidence type="ECO:0000256" key="1">
    <source>
        <dbReference type="ARBA" id="ARBA00023015"/>
    </source>
</evidence>
<dbReference type="InterPro" id="IPR000792">
    <property type="entry name" value="Tscrpt_reg_LuxR_C"/>
</dbReference>
<keyword evidence="3" id="KW-0804">Transcription</keyword>
<keyword evidence="7" id="KW-1185">Reference proteome</keyword>
<keyword evidence="4" id="KW-1133">Transmembrane helix</keyword>
<dbReference type="EMBL" id="CP035807">
    <property type="protein sequence ID" value="QEN03539.1"/>
    <property type="molecule type" value="Genomic_DNA"/>
</dbReference>
<dbReference type="GO" id="GO:0006355">
    <property type="term" value="P:regulation of DNA-templated transcription"/>
    <property type="evidence" value="ECO:0007669"/>
    <property type="project" value="InterPro"/>
</dbReference>
<dbReference type="CDD" id="cd06170">
    <property type="entry name" value="LuxR_C_like"/>
    <property type="match status" value="1"/>
</dbReference>
<dbReference type="InterPro" id="IPR036388">
    <property type="entry name" value="WH-like_DNA-bd_sf"/>
</dbReference>
<evidence type="ECO:0000256" key="4">
    <source>
        <dbReference type="SAM" id="Phobius"/>
    </source>
</evidence>
<dbReference type="KEGG" id="sper:EW093_02095"/>
<keyword evidence="2" id="KW-0238">DNA-binding</keyword>
<dbReference type="SUPFAM" id="SSF46894">
    <property type="entry name" value="C-terminal effector domain of the bipartite response regulators"/>
    <property type="match status" value="1"/>
</dbReference>
<accession>A0A5C1Q9G4</accession>
<gene>
    <name evidence="6" type="ORF">EW093_02095</name>
</gene>
<sequence>MIYLLTIMEHIKLFYYLAAFFLSIISFLGIIIYYHFQKNKSYRQFIFLQLTLVTLAGSWLLHSYVDILQVNQSSLLRVLYMCSENISLNTLGWSLSLFALKLFDINNFKMLKLYILPIVSITMNILFFLNFNNIIRLGDFSILDYYSTSYLIFGLITGMIIGILLFMRGKEDKSPAQNKFILFMLFVVPIQIIDILLSSIRKDIILSPLLLSVYNLVVINIGIKNLLLLHIKVKQNRNENISSSLQFTQREAQVVDLLLAGHTYKKISDLLCISTATVKTHINRIYKKADIQSRQELKDIYLESSIYI</sequence>
<reference evidence="6 7" key="2">
    <citation type="submission" date="2019-09" db="EMBL/GenBank/DDBJ databases">
        <title>Complete Genome Sequence and Methylome Analysis of free living Spirochaetas.</title>
        <authorList>
            <person name="Leshcheva N."/>
            <person name="Mikheeva N."/>
        </authorList>
    </citation>
    <scope>NUCLEOTIDE SEQUENCE [LARGE SCALE GENOMIC DNA]</scope>
    <source>
        <strain evidence="6 7">P</strain>
    </source>
</reference>
<evidence type="ECO:0000313" key="6">
    <source>
        <dbReference type="EMBL" id="QEN03539.1"/>
    </source>
</evidence>
<feature type="transmembrane region" description="Helical" evidence="4">
    <location>
        <begin position="149"/>
        <end position="168"/>
    </location>
</feature>
<evidence type="ECO:0000313" key="7">
    <source>
        <dbReference type="Proteomes" id="UP000323824"/>
    </source>
</evidence>
<dbReference type="PANTHER" id="PTHR44688">
    <property type="entry name" value="DNA-BINDING TRANSCRIPTIONAL ACTIVATOR DEVR_DOSR"/>
    <property type="match status" value="1"/>
</dbReference>
<dbReference type="SMART" id="SM00421">
    <property type="entry name" value="HTH_LUXR"/>
    <property type="match status" value="1"/>
</dbReference>
<dbReference type="Pfam" id="PF00196">
    <property type="entry name" value="GerE"/>
    <property type="match status" value="1"/>
</dbReference>
<evidence type="ECO:0000259" key="5">
    <source>
        <dbReference type="PROSITE" id="PS50043"/>
    </source>
</evidence>
<feature type="domain" description="HTH luxR-type" evidence="5">
    <location>
        <begin position="240"/>
        <end position="305"/>
    </location>
</feature>
<dbReference type="Gene3D" id="1.10.10.10">
    <property type="entry name" value="Winged helix-like DNA-binding domain superfamily/Winged helix DNA-binding domain"/>
    <property type="match status" value="1"/>
</dbReference>